<evidence type="ECO:0000313" key="1">
    <source>
        <dbReference type="EMBL" id="RPD41689.1"/>
    </source>
</evidence>
<dbReference type="Proteomes" id="UP000279089">
    <property type="component" value="Unassembled WGS sequence"/>
</dbReference>
<dbReference type="RefSeq" id="WP_120514627.1">
    <property type="nucleotide sequence ID" value="NZ_QXZY01000002.1"/>
</dbReference>
<keyword evidence="2" id="KW-1185">Reference proteome</keyword>
<sequence>MDPLKEMFNKEFYRHFAKAFGEADRNFNTGAFVKDVTRDMEGLSLNGRLRNTSVVLHKHLPEDFQKAITIIYKAAPSLQTGYTALVLPDFVALYGKADFDLSMEALKHFTQLGSSEFAIREFLKTDLSKTLKVMNKWAEDKNPHVRRLASEGSRPRLPWSFKLDEIIKKPTLTQPILEKLNADNELYVRKSVANHLNDHSKDNTAYMLQLVKAWDKNHQHTAWIIKHAIRTLIKKGDKDALMIFGFGEDVKVKLQKFSIDKTALRLGETLQFSFRLASESDAPQKLVIDYAVHYAKSSGALSKKVFKLKEVTLQPGETIDVSKKQLFQDLTTRKHYAGKHLLEIIVNGKMMGSKGFSLEV</sequence>
<name>A0A3N4MPV3_9BACT</name>
<dbReference type="Gene3D" id="1.25.40.290">
    <property type="entry name" value="ARM repeat domains"/>
    <property type="match status" value="1"/>
</dbReference>
<accession>A0A3N4MPV3</accession>
<dbReference type="EMBL" id="RMBX01000003">
    <property type="protein sequence ID" value="RPD41689.1"/>
    <property type="molecule type" value="Genomic_DNA"/>
</dbReference>
<evidence type="ECO:0000313" key="2">
    <source>
        <dbReference type="Proteomes" id="UP000279089"/>
    </source>
</evidence>
<dbReference type="Pfam" id="PF08713">
    <property type="entry name" value="DNA_alkylation"/>
    <property type="match status" value="1"/>
</dbReference>
<gene>
    <name evidence="1" type="ORF">EG028_05845</name>
</gene>
<protein>
    <submittedName>
        <fullName evidence="1">DNA alkylation repair protein</fullName>
    </submittedName>
</protein>
<dbReference type="AlphaFoldDB" id="A0A3N4MPV3"/>
<dbReference type="InterPro" id="IPR016024">
    <property type="entry name" value="ARM-type_fold"/>
</dbReference>
<dbReference type="OrthoDB" id="9797162at2"/>
<organism evidence="1 2">
    <name type="scientific">Chitinophaga barathri</name>
    <dbReference type="NCBI Taxonomy" id="1647451"/>
    <lineage>
        <taxon>Bacteria</taxon>
        <taxon>Pseudomonadati</taxon>
        <taxon>Bacteroidota</taxon>
        <taxon>Chitinophagia</taxon>
        <taxon>Chitinophagales</taxon>
        <taxon>Chitinophagaceae</taxon>
        <taxon>Chitinophaga</taxon>
    </lineage>
</organism>
<dbReference type="SUPFAM" id="SSF48371">
    <property type="entry name" value="ARM repeat"/>
    <property type="match status" value="1"/>
</dbReference>
<proteinExistence type="predicted"/>
<comment type="caution">
    <text evidence="1">The sequence shown here is derived from an EMBL/GenBank/DDBJ whole genome shotgun (WGS) entry which is preliminary data.</text>
</comment>
<reference evidence="2" key="1">
    <citation type="submission" date="2018-11" db="EMBL/GenBank/DDBJ databases">
        <title>Chitinophaga lutea sp.nov., isolate from arsenic contaminated soil.</title>
        <authorList>
            <person name="Zong Y."/>
        </authorList>
    </citation>
    <scope>NUCLEOTIDE SEQUENCE [LARGE SCALE GENOMIC DNA]</scope>
    <source>
        <strain evidence="2">YLT18</strain>
    </source>
</reference>
<dbReference type="InterPro" id="IPR014825">
    <property type="entry name" value="DNA_alkylation"/>
</dbReference>